<dbReference type="InterPro" id="IPR023232">
    <property type="entry name" value="Glyco_hydro_2_AS"/>
</dbReference>
<dbReference type="InterPro" id="IPR017853">
    <property type="entry name" value="GH"/>
</dbReference>
<dbReference type="InterPro" id="IPR008979">
    <property type="entry name" value="Galactose-bd-like_sf"/>
</dbReference>
<gene>
    <name evidence="10" type="ORF">EYF70_00660</name>
    <name evidence="9" type="ORF">GCM10007387_29320</name>
</gene>
<dbReference type="InterPro" id="IPR013783">
    <property type="entry name" value="Ig-like_fold"/>
</dbReference>
<evidence type="ECO:0000256" key="1">
    <source>
        <dbReference type="ARBA" id="ARBA00007401"/>
    </source>
</evidence>
<dbReference type="OrthoDB" id="53299at2"/>
<dbReference type="PRINTS" id="PR00132">
    <property type="entry name" value="GLHYDRLASE2"/>
</dbReference>
<dbReference type="EMBL" id="CP036401">
    <property type="protein sequence ID" value="QBH99512.1"/>
    <property type="molecule type" value="Genomic_DNA"/>
</dbReference>
<keyword evidence="11" id="KW-1185">Reference proteome</keyword>
<dbReference type="InterPro" id="IPR006103">
    <property type="entry name" value="Glyco_hydro_2_cat"/>
</dbReference>
<evidence type="ECO:0000259" key="8">
    <source>
        <dbReference type="Pfam" id="PF02837"/>
    </source>
</evidence>
<feature type="chain" id="PRO_5043803395" evidence="5">
    <location>
        <begin position="22"/>
        <end position="639"/>
    </location>
</feature>
<dbReference type="Pfam" id="PF00703">
    <property type="entry name" value="Glyco_hydro_2"/>
    <property type="match status" value="1"/>
</dbReference>
<dbReference type="SUPFAM" id="SSF49303">
    <property type="entry name" value="beta-Galactosidase/glucuronidase domain"/>
    <property type="match status" value="1"/>
</dbReference>
<dbReference type="InterPro" id="IPR006101">
    <property type="entry name" value="Glyco_hydro_2"/>
</dbReference>
<evidence type="ECO:0000313" key="9">
    <source>
        <dbReference type="EMBL" id="GGY45426.1"/>
    </source>
</evidence>
<feature type="domain" description="Glycoside hydrolase family 2 immunoglobulin-like beta-sandwich" evidence="6">
    <location>
        <begin position="237"/>
        <end position="327"/>
    </location>
</feature>
<dbReference type="InterPro" id="IPR051913">
    <property type="entry name" value="GH2_Domain-Containing"/>
</dbReference>
<dbReference type="AlphaFoldDB" id="A0A411WRX6"/>
<dbReference type="InterPro" id="IPR006104">
    <property type="entry name" value="Glyco_hydro_2_N"/>
</dbReference>
<dbReference type="PANTHER" id="PTHR42732:SF1">
    <property type="entry name" value="BETA-MANNOSIDASE"/>
    <property type="match status" value="1"/>
</dbReference>
<dbReference type="GO" id="GO:0004553">
    <property type="term" value="F:hydrolase activity, hydrolyzing O-glycosyl compounds"/>
    <property type="evidence" value="ECO:0007669"/>
    <property type="project" value="InterPro"/>
</dbReference>
<keyword evidence="5" id="KW-0732">Signal</keyword>
<evidence type="ECO:0000313" key="12">
    <source>
        <dbReference type="Proteomes" id="UP000628442"/>
    </source>
</evidence>
<dbReference type="GO" id="GO:0005975">
    <property type="term" value="P:carbohydrate metabolic process"/>
    <property type="evidence" value="ECO:0007669"/>
    <property type="project" value="InterPro"/>
</dbReference>
<dbReference type="PROSITE" id="PS00608">
    <property type="entry name" value="GLYCOSYL_HYDROL_F2_2"/>
    <property type="match status" value="1"/>
</dbReference>
<dbReference type="Proteomes" id="UP000292307">
    <property type="component" value="Chromosome"/>
</dbReference>
<dbReference type="PANTHER" id="PTHR42732">
    <property type="entry name" value="BETA-GALACTOSIDASE"/>
    <property type="match status" value="1"/>
</dbReference>
<evidence type="ECO:0000256" key="4">
    <source>
        <dbReference type="SAM" id="MobiDB-lite"/>
    </source>
</evidence>
<feature type="domain" description="Glycosyl hydrolases family 2 sugar binding" evidence="8">
    <location>
        <begin position="127"/>
        <end position="234"/>
    </location>
</feature>
<evidence type="ECO:0000313" key="11">
    <source>
        <dbReference type="Proteomes" id="UP000292307"/>
    </source>
</evidence>
<feature type="compositionally biased region" description="Low complexity" evidence="4">
    <location>
        <begin position="31"/>
        <end position="43"/>
    </location>
</feature>
<keyword evidence="3" id="KW-0326">Glycosidase</keyword>
<reference evidence="9" key="1">
    <citation type="journal article" date="2014" name="Int. J. Syst. Evol. Microbiol.">
        <title>Complete genome sequence of Corynebacterium casei LMG S-19264T (=DSM 44701T), isolated from a smear-ripened cheese.</title>
        <authorList>
            <consortium name="US DOE Joint Genome Institute (JGI-PGF)"/>
            <person name="Walter F."/>
            <person name="Albersmeier A."/>
            <person name="Kalinowski J."/>
            <person name="Ruckert C."/>
        </authorList>
    </citation>
    <scope>NUCLEOTIDE SEQUENCE</scope>
    <source>
        <strain evidence="9">KCTC 12343</strain>
    </source>
</reference>
<comment type="similarity">
    <text evidence="1">Belongs to the glycosyl hydrolase 2 family.</text>
</comment>
<keyword evidence="2" id="KW-0378">Hydrolase</keyword>
<dbReference type="InterPro" id="IPR006102">
    <property type="entry name" value="Ig-like_GH2"/>
</dbReference>
<evidence type="ECO:0000256" key="5">
    <source>
        <dbReference type="SAM" id="SignalP"/>
    </source>
</evidence>
<dbReference type="RefSeq" id="WP_131143668.1">
    <property type="nucleotide sequence ID" value="NZ_BMWV01000006.1"/>
</dbReference>
<feature type="domain" description="Glycoside hydrolase family 2 catalytic" evidence="7">
    <location>
        <begin position="330"/>
        <end position="623"/>
    </location>
</feature>
<proteinExistence type="inferred from homology"/>
<evidence type="ECO:0000259" key="6">
    <source>
        <dbReference type="Pfam" id="PF00703"/>
    </source>
</evidence>
<reference evidence="9" key="3">
    <citation type="submission" date="2022-12" db="EMBL/GenBank/DDBJ databases">
        <authorList>
            <person name="Sun Q."/>
            <person name="Kim S."/>
        </authorList>
    </citation>
    <scope>NUCLEOTIDE SEQUENCE</scope>
    <source>
        <strain evidence="9">KCTC 12343</strain>
    </source>
</reference>
<dbReference type="Gene3D" id="2.60.120.260">
    <property type="entry name" value="Galactose-binding domain-like"/>
    <property type="match status" value="1"/>
</dbReference>
<protein>
    <submittedName>
        <fullName evidence="9">Beta-glucuronidase</fullName>
    </submittedName>
</protein>
<feature type="region of interest" description="Disordered" evidence="4">
    <location>
        <begin position="22"/>
        <end position="43"/>
    </location>
</feature>
<dbReference type="Gene3D" id="2.60.40.10">
    <property type="entry name" value="Immunoglobulins"/>
    <property type="match status" value="1"/>
</dbReference>
<organism evidence="9 12">
    <name type="scientific">Pseudoduganella albidiflava</name>
    <dbReference type="NCBI Taxonomy" id="321983"/>
    <lineage>
        <taxon>Bacteria</taxon>
        <taxon>Pseudomonadati</taxon>
        <taxon>Pseudomonadota</taxon>
        <taxon>Betaproteobacteria</taxon>
        <taxon>Burkholderiales</taxon>
        <taxon>Oxalobacteraceae</taxon>
        <taxon>Telluria group</taxon>
        <taxon>Pseudoduganella</taxon>
    </lineage>
</organism>
<sequence>MLNRFSAVAVAVLAWHAGAFAAPSPQHETPQDQAPQNQASQNQPLQNQPLQNIYGRTHQNLDGRWHYIVDPYETGYYDYRRKPYDESEKGSGGYYDDRQPKDKGDIVEYSFDGSPTLAIPGDWNSQDAKLEFYEGTVWMRQKFDAAPKDGKRYFLYFGAVNYEAHVYLNGKKLGSHKGGFTPFQFDVTGKLAAGSNTVVVKADNKRHQDEIPTVSTDWWNYGGITRDVLLAEVPATYIADYKVQLAKGDARRIEGYVQLDGARKQQEVTVTIPEANLSAKVRTDANGRATIRIPVKALRYWSPEDPKLYGLTIAAGGDKVSDRIGFRTIETRGRDILLNGKSTFWRGVSLHDENPLIPGRLRGSGDMRMLLQWAKDMNCNYVRLAHYPHSEEMIRLADEMGLMVWAEVPVYWTISWQNPATLQNAQQQLTELVVRDKNRASVVVWSIGNETPVSEPRNAFMFKLADTVRALDDTRLVGAALEVHRKGNEVTVEDPLADKLDLASFNEYAGWYWASNKDMLDFHFNIPYDKPVMITEFGADALGGFHGDADTRWSEEYQDQLYKNQFKMLEAIPGLRGMTPWVLVDFRSPRRPHPYFQDFWNRKGLISQTGKRKQAFHTLKAYYDKKQQQYQQNKQNQQN</sequence>
<evidence type="ECO:0000256" key="3">
    <source>
        <dbReference type="ARBA" id="ARBA00023295"/>
    </source>
</evidence>
<dbReference type="InterPro" id="IPR036156">
    <property type="entry name" value="Beta-gal/glucu_dom_sf"/>
</dbReference>
<dbReference type="SUPFAM" id="SSF49785">
    <property type="entry name" value="Galactose-binding domain-like"/>
    <property type="match status" value="1"/>
</dbReference>
<accession>A0A411WRX6</accession>
<dbReference type="Proteomes" id="UP000628442">
    <property type="component" value="Unassembled WGS sequence"/>
</dbReference>
<evidence type="ECO:0000259" key="7">
    <source>
        <dbReference type="Pfam" id="PF02836"/>
    </source>
</evidence>
<dbReference type="SUPFAM" id="SSF51445">
    <property type="entry name" value="(Trans)glycosidases"/>
    <property type="match status" value="1"/>
</dbReference>
<evidence type="ECO:0000256" key="2">
    <source>
        <dbReference type="ARBA" id="ARBA00022801"/>
    </source>
</evidence>
<dbReference type="Gene3D" id="3.20.20.80">
    <property type="entry name" value="Glycosidases"/>
    <property type="match status" value="1"/>
</dbReference>
<evidence type="ECO:0000313" key="10">
    <source>
        <dbReference type="EMBL" id="QBH99512.1"/>
    </source>
</evidence>
<dbReference type="EMBL" id="BMWV01000006">
    <property type="protein sequence ID" value="GGY45426.1"/>
    <property type="molecule type" value="Genomic_DNA"/>
</dbReference>
<dbReference type="Pfam" id="PF02836">
    <property type="entry name" value="Glyco_hydro_2_C"/>
    <property type="match status" value="1"/>
</dbReference>
<dbReference type="Pfam" id="PF02837">
    <property type="entry name" value="Glyco_hydro_2_N"/>
    <property type="match status" value="1"/>
</dbReference>
<reference evidence="10 11" key="2">
    <citation type="submission" date="2019-02" db="EMBL/GenBank/DDBJ databases">
        <title>Draft Genome Sequences of Six Type Strains of the Genus Massilia.</title>
        <authorList>
            <person name="Miess H."/>
            <person name="Frediansyhah A."/>
            <person name="Gross H."/>
        </authorList>
    </citation>
    <scope>NUCLEOTIDE SEQUENCE [LARGE SCALE GENOMIC DNA]</scope>
    <source>
        <strain evidence="10 11">DSM 17472</strain>
    </source>
</reference>
<feature type="signal peptide" evidence="5">
    <location>
        <begin position="1"/>
        <end position="21"/>
    </location>
</feature>
<name>A0A411WRX6_9BURK</name>